<organism evidence="11 15">
    <name type="scientific">Phytophthora fragariae</name>
    <dbReference type="NCBI Taxonomy" id="53985"/>
    <lineage>
        <taxon>Eukaryota</taxon>
        <taxon>Sar</taxon>
        <taxon>Stramenopiles</taxon>
        <taxon>Oomycota</taxon>
        <taxon>Peronosporomycetes</taxon>
        <taxon>Peronosporales</taxon>
        <taxon>Peronosporaceae</taxon>
        <taxon>Phytophthora</taxon>
    </lineage>
</organism>
<evidence type="ECO:0000313" key="16">
    <source>
        <dbReference type="Proteomes" id="UP000440367"/>
    </source>
</evidence>
<feature type="signal peptide" evidence="2">
    <location>
        <begin position="1"/>
        <end position="22"/>
    </location>
</feature>
<evidence type="ECO:0000256" key="2">
    <source>
        <dbReference type="SAM" id="SignalP"/>
    </source>
</evidence>
<dbReference type="Proteomes" id="UP000433483">
    <property type="component" value="Unassembled WGS sequence"/>
</dbReference>
<dbReference type="EMBL" id="QXGE01001454">
    <property type="protein sequence ID" value="KAE9292417.1"/>
    <property type="molecule type" value="Genomic_DNA"/>
</dbReference>
<evidence type="ECO:0000313" key="6">
    <source>
        <dbReference type="EMBL" id="KAE9090860.1"/>
    </source>
</evidence>
<evidence type="ECO:0000313" key="14">
    <source>
        <dbReference type="Proteomes" id="UP000433483"/>
    </source>
</evidence>
<evidence type="ECO:0000256" key="1">
    <source>
        <dbReference type="SAM" id="MobiDB-lite"/>
    </source>
</evidence>
<evidence type="ECO:0000313" key="21">
    <source>
        <dbReference type="Proteomes" id="UP000486351"/>
    </source>
</evidence>
<dbReference type="Proteomes" id="UP000429523">
    <property type="component" value="Unassembled WGS sequence"/>
</dbReference>
<evidence type="ECO:0000313" key="19">
    <source>
        <dbReference type="Proteomes" id="UP000460718"/>
    </source>
</evidence>
<dbReference type="EMBL" id="QXGA01001430">
    <property type="protein sequence ID" value="KAE9119182.1"/>
    <property type="molecule type" value="Genomic_DNA"/>
</dbReference>
<dbReference type="AlphaFoldDB" id="A0A6A4CJH1"/>
<dbReference type="EMBL" id="QXFX01001472">
    <property type="protein sequence ID" value="KAE9089707.1"/>
    <property type="molecule type" value="Genomic_DNA"/>
</dbReference>
<evidence type="ECO:0000313" key="3">
    <source>
        <dbReference type="EMBL" id="KAE8929384.1"/>
    </source>
</evidence>
<proteinExistence type="predicted"/>
<dbReference type="EMBL" id="QXFY01002189">
    <property type="protein sequence ID" value="KAE9301493.1"/>
    <property type="molecule type" value="Genomic_DNA"/>
</dbReference>
<protein>
    <recommendedName>
        <fullName evidence="23">RxLR effector protein</fullName>
    </recommendedName>
</protein>
<evidence type="ECO:0000313" key="22">
    <source>
        <dbReference type="Proteomes" id="UP000488956"/>
    </source>
</evidence>
<gene>
    <name evidence="11" type="ORF">PF001_g18726</name>
    <name evidence="10" type="ORF">PF002_g20699</name>
    <name evidence="9" type="ORF">PF004_g18423</name>
    <name evidence="8" type="ORF">PF005_g19317</name>
    <name evidence="7" type="ORF">PF006_g18408</name>
    <name evidence="6" type="ORF">PF007_g19085</name>
    <name evidence="12" type="ORF">PF008_g22743</name>
    <name evidence="3" type="ORF">PF009_g20496</name>
    <name evidence="5" type="ORF">PF010_g18883</name>
    <name evidence="4" type="ORF">PF011_g18426</name>
</gene>
<keyword evidence="14" id="KW-1185">Reference proteome</keyword>
<name>A0A6A4CJH1_9STRA</name>
<dbReference type="Proteomes" id="UP000441208">
    <property type="component" value="Unassembled WGS sequence"/>
</dbReference>
<evidence type="ECO:0000313" key="20">
    <source>
        <dbReference type="Proteomes" id="UP000476176"/>
    </source>
</evidence>
<dbReference type="EMBL" id="QXGD01001529">
    <property type="protein sequence ID" value="KAE9204208.1"/>
    <property type="molecule type" value="Genomic_DNA"/>
</dbReference>
<evidence type="ECO:0000313" key="7">
    <source>
        <dbReference type="EMBL" id="KAE9119182.1"/>
    </source>
</evidence>
<dbReference type="Proteomes" id="UP000488956">
    <property type="component" value="Unassembled WGS sequence"/>
</dbReference>
<reference evidence="13 14" key="1">
    <citation type="submission" date="2018-08" db="EMBL/GenBank/DDBJ databases">
        <title>Genomic investigation of the strawberry pathogen Phytophthora fragariae indicates pathogenicity is determined by transcriptional variation in three key races.</title>
        <authorList>
            <person name="Adams T.M."/>
            <person name="Armitage A.D."/>
            <person name="Sobczyk M.K."/>
            <person name="Bates H.J."/>
            <person name="Dunwell J.M."/>
            <person name="Nellist C.F."/>
            <person name="Harrison R.J."/>
        </authorList>
    </citation>
    <scope>NUCLEOTIDE SEQUENCE [LARGE SCALE GENOMIC DNA]</scope>
    <source>
        <strain evidence="11 15">A4</strain>
        <strain evidence="10 16">BC-1</strain>
        <strain evidence="9 20">BC-23</strain>
        <strain evidence="8 14">NOV-27</strain>
        <strain evidence="7 17">NOV-5</strain>
        <strain evidence="6 18">NOV-71</strain>
        <strain evidence="12 21">NOV-77</strain>
        <strain evidence="3 13">NOV-9</strain>
        <strain evidence="5 22">ONT-3</strain>
        <strain evidence="4 19">SCRP245</strain>
    </source>
</reference>
<evidence type="ECO:0000313" key="11">
    <source>
        <dbReference type="EMBL" id="KAE9292417.1"/>
    </source>
</evidence>
<dbReference type="Proteomes" id="UP000440732">
    <property type="component" value="Unassembled WGS sequence"/>
</dbReference>
<evidence type="ECO:0000313" key="5">
    <source>
        <dbReference type="EMBL" id="KAE9089707.1"/>
    </source>
</evidence>
<dbReference type="Proteomes" id="UP000476176">
    <property type="component" value="Unassembled WGS sequence"/>
</dbReference>
<evidence type="ECO:0000313" key="18">
    <source>
        <dbReference type="Proteomes" id="UP000441208"/>
    </source>
</evidence>
<dbReference type="EMBL" id="QXGB01001470">
    <property type="protein sequence ID" value="KAE9190258.1"/>
    <property type="molecule type" value="Genomic_DNA"/>
</dbReference>
<evidence type="ECO:0000313" key="10">
    <source>
        <dbReference type="EMBL" id="KAE9204208.1"/>
    </source>
</evidence>
<dbReference type="Proteomes" id="UP000486351">
    <property type="component" value="Unassembled WGS sequence"/>
</dbReference>
<comment type="caution">
    <text evidence="11">The sequence shown here is derived from an EMBL/GenBank/DDBJ whole genome shotgun (WGS) entry which is preliminary data.</text>
</comment>
<dbReference type="Proteomes" id="UP000437068">
    <property type="component" value="Unassembled WGS sequence"/>
</dbReference>
<keyword evidence="2" id="KW-0732">Signal</keyword>
<evidence type="ECO:0000313" key="13">
    <source>
        <dbReference type="Proteomes" id="UP000429523"/>
    </source>
</evidence>
<dbReference type="EMBL" id="QXGC01001461">
    <property type="protein sequence ID" value="KAE9202437.1"/>
    <property type="molecule type" value="Genomic_DNA"/>
</dbReference>
<dbReference type="EMBL" id="QXFZ01001417">
    <property type="protein sequence ID" value="KAE9090860.1"/>
    <property type="molecule type" value="Genomic_DNA"/>
</dbReference>
<evidence type="ECO:0000313" key="4">
    <source>
        <dbReference type="EMBL" id="KAE8990266.1"/>
    </source>
</evidence>
<evidence type="ECO:0000313" key="17">
    <source>
        <dbReference type="Proteomes" id="UP000440732"/>
    </source>
</evidence>
<evidence type="ECO:0000313" key="9">
    <source>
        <dbReference type="EMBL" id="KAE9202437.1"/>
    </source>
</evidence>
<dbReference type="EMBL" id="QXFW01001472">
    <property type="protein sequence ID" value="KAE8990266.1"/>
    <property type="molecule type" value="Genomic_DNA"/>
</dbReference>
<evidence type="ECO:0000313" key="8">
    <source>
        <dbReference type="EMBL" id="KAE9190258.1"/>
    </source>
</evidence>
<feature type="chain" id="PRO_5036167247" description="RxLR effector protein" evidence="2">
    <location>
        <begin position="23"/>
        <end position="51"/>
    </location>
</feature>
<sequence>MSWLLLRLLLLLLCLTCAPCSASCHTTAQLSRSVSVRSTSTGSAGPAPIST</sequence>
<evidence type="ECO:0008006" key="23">
    <source>
        <dbReference type="Google" id="ProtNLM"/>
    </source>
</evidence>
<feature type="compositionally biased region" description="Low complexity" evidence="1">
    <location>
        <begin position="31"/>
        <end position="41"/>
    </location>
</feature>
<evidence type="ECO:0000313" key="12">
    <source>
        <dbReference type="EMBL" id="KAE9301493.1"/>
    </source>
</evidence>
<evidence type="ECO:0000313" key="15">
    <source>
        <dbReference type="Proteomes" id="UP000437068"/>
    </source>
</evidence>
<accession>A0A6A4CJH1</accession>
<dbReference type="Proteomes" id="UP000440367">
    <property type="component" value="Unassembled WGS sequence"/>
</dbReference>
<dbReference type="Proteomes" id="UP000460718">
    <property type="component" value="Unassembled WGS sequence"/>
</dbReference>
<feature type="region of interest" description="Disordered" evidence="1">
    <location>
        <begin position="27"/>
        <end position="51"/>
    </location>
</feature>
<dbReference type="EMBL" id="QXGF01001528">
    <property type="protein sequence ID" value="KAE8929384.1"/>
    <property type="molecule type" value="Genomic_DNA"/>
</dbReference>